<feature type="compositionally biased region" description="Polar residues" evidence="1">
    <location>
        <begin position="69"/>
        <end position="81"/>
    </location>
</feature>
<proteinExistence type="predicted"/>
<evidence type="ECO:0000256" key="1">
    <source>
        <dbReference type="SAM" id="MobiDB-lite"/>
    </source>
</evidence>
<dbReference type="InParanoid" id="A0A0H2RVZ0"/>
<feature type="region of interest" description="Disordered" evidence="1">
    <location>
        <begin position="19"/>
        <end position="38"/>
    </location>
</feature>
<sequence length="254" mass="28725">MFPSNLRIRCKKLFKRFSRSRRSHNPEATKGTAGPVPMGLKDRQSIYNWTMSLPSPTEYEDRHQRDTASQRGPNSVDSPISYTDGRSYSYCGSEVSNSVVEDRFRPVENYAVARRSLSPDFETSQENFRNYNISFFKLVFVMAQMLASDGFSMLQVLASVQEVKIITSPVEKKITTSLFGLSLQIQISDDRKTSAHSLSISNLSSPKVSSASRSLRQEELKNDEGFYRSHGVCSIPAAYRLVLCCVVFMLLLKE</sequence>
<evidence type="ECO:0000313" key="3">
    <source>
        <dbReference type="Proteomes" id="UP000053477"/>
    </source>
</evidence>
<dbReference type="AlphaFoldDB" id="A0A0H2RVZ0"/>
<keyword evidence="3" id="KW-1185">Reference proteome</keyword>
<dbReference type="Proteomes" id="UP000053477">
    <property type="component" value="Unassembled WGS sequence"/>
</dbReference>
<organism evidence="2 3">
    <name type="scientific">Schizopora paradoxa</name>
    <dbReference type="NCBI Taxonomy" id="27342"/>
    <lineage>
        <taxon>Eukaryota</taxon>
        <taxon>Fungi</taxon>
        <taxon>Dikarya</taxon>
        <taxon>Basidiomycota</taxon>
        <taxon>Agaricomycotina</taxon>
        <taxon>Agaricomycetes</taxon>
        <taxon>Hymenochaetales</taxon>
        <taxon>Schizoporaceae</taxon>
        <taxon>Schizopora</taxon>
    </lineage>
</organism>
<name>A0A0H2RVZ0_9AGAM</name>
<feature type="region of interest" description="Disordered" evidence="1">
    <location>
        <begin position="54"/>
        <end position="81"/>
    </location>
</feature>
<accession>A0A0H2RVZ0</accession>
<feature type="compositionally biased region" description="Basic and acidic residues" evidence="1">
    <location>
        <begin position="59"/>
        <end position="68"/>
    </location>
</feature>
<reference evidence="2 3" key="1">
    <citation type="submission" date="2015-04" db="EMBL/GenBank/DDBJ databases">
        <title>Complete genome sequence of Schizopora paradoxa KUC8140, a cosmopolitan wood degrader in East Asia.</title>
        <authorList>
            <consortium name="DOE Joint Genome Institute"/>
            <person name="Min B."/>
            <person name="Park H."/>
            <person name="Jang Y."/>
            <person name="Kim J.-J."/>
            <person name="Kim K.H."/>
            <person name="Pangilinan J."/>
            <person name="Lipzen A."/>
            <person name="Riley R."/>
            <person name="Grigoriev I.V."/>
            <person name="Spatafora J.W."/>
            <person name="Choi I.-G."/>
        </authorList>
    </citation>
    <scope>NUCLEOTIDE SEQUENCE [LARGE SCALE GENOMIC DNA]</scope>
    <source>
        <strain evidence="2 3">KUC8140</strain>
    </source>
</reference>
<dbReference type="EMBL" id="KQ085919">
    <property type="protein sequence ID" value="KLO16220.1"/>
    <property type="molecule type" value="Genomic_DNA"/>
</dbReference>
<protein>
    <submittedName>
        <fullName evidence="2">Uncharacterized protein</fullName>
    </submittedName>
</protein>
<feature type="non-terminal residue" evidence="2">
    <location>
        <position position="254"/>
    </location>
</feature>
<gene>
    <name evidence="2" type="ORF">SCHPADRAFT_926722</name>
</gene>
<evidence type="ECO:0000313" key="2">
    <source>
        <dbReference type="EMBL" id="KLO16220.1"/>
    </source>
</evidence>